<dbReference type="EMBL" id="FOVF01000005">
    <property type="protein sequence ID" value="SFN14007.1"/>
    <property type="molecule type" value="Genomic_DNA"/>
</dbReference>
<dbReference type="Pfam" id="PF07920">
    <property type="entry name" value="DUF1684"/>
    <property type="match status" value="1"/>
</dbReference>
<feature type="chain" id="PRO_5011567162" description="DUF1684 domain-containing protein" evidence="1">
    <location>
        <begin position="20"/>
        <end position="298"/>
    </location>
</feature>
<dbReference type="PANTHER" id="PTHR41913">
    <property type="entry name" value="DUF1684 DOMAIN-CONTAINING PROTEIN"/>
    <property type="match status" value="1"/>
</dbReference>
<dbReference type="STRING" id="578942.SAMN05216289_105103"/>
<name>A0A1I4WKM2_9GAMM</name>
<evidence type="ECO:0008006" key="4">
    <source>
        <dbReference type="Google" id="ProtNLM"/>
    </source>
</evidence>
<reference evidence="2 3" key="1">
    <citation type="submission" date="2016-10" db="EMBL/GenBank/DDBJ databases">
        <authorList>
            <person name="de Groot N.N."/>
        </authorList>
    </citation>
    <scope>NUCLEOTIDE SEQUENCE [LARGE SCALE GENOMIC DNA]</scope>
    <source>
        <strain evidence="2 3">CGMCC 1.7659</strain>
    </source>
</reference>
<dbReference type="OrthoDB" id="5493262at2"/>
<sequence length="298" mass="32755">MLMTSLLMAASLSGAQVIAADSGDDYAREIESWRAGRLERLQSPTGWLSLVGLEWLKPGRNTVGAASDNDIVIAGVPDHLGRVDWDGDKVNITLKADSGALIDGQLVESAEMLDDSHEKPTTVSFDSVRFYLVERAGGKKGLRIKDSKAETRTHFLGLDHYPVDPSWRIEARWVAFDPPHTLEIPNVLGTIDKMTVPGKAVFVHDGKSFELLPVLETDDADELFYIFADKTSGKETYGAGRFFYSAMPKDGKVVLDFNKAYNPPCAFTPYATCPLAPPENRMPVAVHAGEKKYRGSKH</sequence>
<dbReference type="InterPro" id="IPR012467">
    <property type="entry name" value="DUF1684"/>
</dbReference>
<keyword evidence="3" id="KW-1185">Reference proteome</keyword>
<organism evidence="2 3">
    <name type="scientific">Dokdonella immobilis</name>
    <dbReference type="NCBI Taxonomy" id="578942"/>
    <lineage>
        <taxon>Bacteria</taxon>
        <taxon>Pseudomonadati</taxon>
        <taxon>Pseudomonadota</taxon>
        <taxon>Gammaproteobacteria</taxon>
        <taxon>Lysobacterales</taxon>
        <taxon>Rhodanobacteraceae</taxon>
        <taxon>Dokdonella</taxon>
    </lineage>
</organism>
<evidence type="ECO:0000256" key="1">
    <source>
        <dbReference type="SAM" id="SignalP"/>
    </source>
</evidence>
<dbReference type="RefSeq" id="WP_092405780.1">
    <property type="nucleotide sequence ID" value="NZ_FOVF01000005.1"/>
</dbReference>
<gene>
    <name evidence="2" type="ORF">SAMN05216289_105103</name>
</gene>
<evidence type="ECO:0000313" key="3">
    <source>
        <dbReference type="Proteomes" id="UP000198575"/>
    </source>
</evidence>
<dbReference type="AlphaFoldDB" id="A0A1I4WKM2"/>
<dbReference type="PANTHER" id="PTHR41913:SF1">
    <property type="entry name" value="DUF1684 DOMAIN-CONTAINING PROTEIN"/>
    <property type="match status" value="1"/>
</dbReference>
<accession>A0A1I4WKM2</accession>
<feature type="signal peptide" evidence="1">
    <location>
        <begin position="1"/>
        <end position="19"/>
    </location>
</feature>
<protein>
    <recommendedName>
        <fullName evidence="4">DUF1684 domain-containing protein</fullName>
    </recommendedName>
</protein>
<evidence type="ECO:0000313" key="2">
    <source>
        <dbReference type="EMBL" id="SFN14007.1"/>
    </source>
</evidence>
<proteinExistence type="predicted"/>
<dbReference type="Proteomes" id="UP000198575">
    <property type="component" value="Unassembled WGS sequence"/>
</dbReference>
<keyword evidence="1" id="KW-0732">Signal</keyword>